<name>A0A0K8PZT5_STRAJ</name>
<dbReference type="AlphaFoldDB" id="A0A0K8PZT5"/>
<keyword evidence="3" id="KW-1185">Reference proteome</keyword>
<organism evidence="2 3">
    <name type="scientific">Streptomyces azureus</name>
    <dbReference type="NCBI Taxonomy" id="146537"/>
    <lineage>
        <taxon>Bacteria</taxon>
        <taxon>Bacillati</taxon>
        <taxon>Actinomycetota</taxon>
        <taxon>Actinomycetes</taxon>
        <taxon>Kitasatosporales</taxon>
        <taxon>Streptomycetaceae</taxon>
        <taxon>Streptomyces</taxon>
    </lineage>
</organism>
<evidence type="ECO:0000313" key="3">
    <source>
        <dbReference type="Proteomes" id="UP000053859"/>
    </source>
</evidence>
<evidence type="ECO:0000313" key="2">
    <source>
        <dbReference type="EMBL" id="GAP53243.1"/>
    </source>
</evidence>
<dbReference type="EMBL" id="DF968533">
    <property type="protein sequence ID" value="GAP53243.1"/>
    <property type="molecule type" value="Genomic_DNA"/>
</dbReference>
<reference evidence="2" key="1">
    <citation type="journal article" date="2015" name="Genome Announc.">
        <title>Draft Genome Sequence of Thiostrepton-Producing Streptomyces azureus ATCC 14921.</title>
        <authorList>
            <person name="Sakihara K."/>
            <person name="Maeda J."/>
            <person name="Tashiro K."/>
            <person name="Fujino Y."/>
            <person name="Kuhara S."/>
            <person name="Ohshima T."/>
            <person name="Ogata S."/>
            <person name="Doi K."/>
        </authorList>
    </citation>
    <scope>NUCLEOTIDE SEQUENCE [LARGE SCALE GENOMIC DNA]</scope>
    <source>
        <strain evidence="2">ATCC14921</strain>
    </source>
</reference>
<sequence>MPHVLPRPTDDGRPVAPRADAVVAVLAFGGIVVSLMPTLVIRSSRSCPGC</sequence>
<evidence type="ECO:0000256" key="1">
    <source>
        <dbReference type="SAM" id="Phobius"/>
    </source>
</evidence>
<feature type="transmembrane region" description="Helical" evidence="1">
    <location>
        <begin position="21"/>
        <end position="41"/>
    </location>
</feature>
<proteinExistence type="predicted"/>
<dbReference type="Proteomes" id="UP000053859">
    <property type="component" value="Unassembled WGS sequence"/>
</dbReference>
<dbReference type="PATRIC" id="fig|146537.3.peg.8582"/>
<keyword evidence="1" id="KW-1133">Transmembrane helix</keyword>
<gene>
    <name evidence="2" type="ORF">SAZU_8124</name>
</gene>
<protein>
    <submittedName>
        <fullName evidence="2">Membrane transporter</fullName>
    </submittedName>
</protein>
<accession>A0A0K8PZT5</accession>
<keyword evidence="1" id="KW-0812">Transmembrane</keyword>
<keyword evidence="1" id="KW-0472">Membrane</keyword>